<evidence type="ECO:0000313" key="4">
    <source>
        <dbReference type="EMBL" id="HIQ61319.1"/>
    </source>
</evidence>
<dbReference type="Proteomes" id="UP000886879">
    <property type="component" value="Unassembled WGS sequence"/>
</dbReference>
<organism evidence="4 5">
    <name type="scientific">Candidatus Enterenecus faecium</name>
    <dbReference type="NCBI Taxonomy" id="2840780"/>
    <lineage>
        <taxon>Bacteria</taxon>
        <taxon>Bacillati</taxon>
        <taxon>Bacillota</taxon>
        <taxon>Clostridia</taxon>
        <taxon>Eubacteriales</taxon>
        <taxon>Candidatus Enterenecus</taxon>
    </lineage>
</organism>
<keyword evidence="2" id="KW-0732">Signal</keyword>
<dbReference type="PANTHER" id="PTHR43358">
    <property type="entry name" value="ALPHA/BETA-HYDROLASE"/>
    <property type="match status" value="1"/>
</dbReference>
<evidence type="ECO:0000256" key="2">
    <source>
        <dbReference type="SAM" id="SignalP"/>
    </source>
</evidence>
<dbReference type="AlphaFoldDB" id="A0A9D0YSQ2"/>
<protein>
    <submittedName>
        <fullName evidence="4">Alpha/beta hydrolase</fullName>
    </submittedName>
</protein>
<evidence type="ECO:0000313" key="5">
    <source>
        <dbReference type="Proteomes" id="UP000886879"/>
    </source>
</evidence>
<sequence>MKKKPAFYLLGLAAAGAGAAGGMAAVGNRLYAKAMTPQTREPDYQDPNEPQREGRAWARKAEGFRSATIQAIDGLILWAAVVPADTQTHRWAICVHGYHDTHEAMGAIGLHYHQEGWNVLMPDQRGHGESEGDYVGWGYDERLDLVGWINYILRRDPDAEILLHGVSMGAATVLLATGGALPEQVKAAVSDCAYTTIEAQMHHVLQNFREEYIHAPVPMPTSALFSMLRKTALRRAGYDLRDAAPIQAVAQSKTPTLFIHGVEDDFVPSSMMGKLYQAAKCPKSFLWMPDAGHANAVGTNPRLYWTAVDTFLQDYFPTED</sequence>
<proteinExistence type="predicted"/>
<dbReference type="GO" id="GO:0016787">
    <property type="term" value="F:hydrolase activity"/>
    <property type="evidence" value="ECO:0007669"/>
    <property type="project" value="UniProtKB-KW"/>
</dbReference>
<comment type="caution">
    <text evidence="4">The sequence shown here is derived from an EMBL/GenBank/DDBJ whole genome shotgun (WGS) entry which is preliminary data.</text>
</comment>
<accession>A0A9D0YSQ2</accession>
<dbReference type="EMBL" id="DVFO01000070">
    <property type="protein sequence ID" value="HIQ61319.1"/>
    <property type="molecule type" value="Genomic_DNA"/>
</dbReference>
<dbReference type="InterPro" id="IPR029058">
    <property type="entry name" value="AB_hydrolase_fold"/>
</dbReference>
<keyword evidence="4" id="KW-0378">Hydrolase</keyword>
<feature type="chain" id="PRO_5039126970" evidence="2">
    <location>
        <begin position="20"/>
        <end position="320"/>
    </location>
</feature>
<feature type="domain" description="Serine aminopeptidase S33" evidence="3">
    <location>
        <begin position="93"/>
        <end position="201"/>
    </location>
</feature>
<evidence type="ECO:0000259" key="3">
    <source>
        <dbReference type="Pfam" id="PF12146"/>
    </source>
</evidence>
<feature type="signal peptide" evidence="2">
    <location>
        <begin position="1"/>
        <end position="19"/>
    </location>
</feature>
<reference evidence="4" key="2">
    <citation type="journal article" date="2021" name="PeerJ">
        <title>Extensive microbial diversity within the chicken gut microbiome revealed by metagenomics and culture.</title>
        <authorList>
            <person name="Gilroy R."/>
            <person name="Ravi A."/>
            <person name="Getino M."/>
            <person name="Pursley I."/>
            <person name="Horton D.L."/>
            <person name="Alikhan N.F."/>
            <person name="Baker D."/>
            <person name="Gharbi K."/>
            <person name="Hall N."/>
            <person name="Watson M."/>
            <person name="Adriaenssens E.M."/>
            <person name="Foster-Nyarko E."/>
            <person name="Jarju S."/>
            <person name="Secka A."/>
            <person name="Antonio M."/>
            <person name="Oren A."/>
            <person name="Chaudhuri R.R."/>
            <person name="La Ragione R."/>
            <person name="Hildebrand F."/>
            <person name="Pallen M.J."/>
        </authorList>
    </citation>
    <scope>NUCLEOTIDE SEQUENCE</scope>
    <source>
        <strain evidence="4">ChiGjej2B2-12916</strain>
    </source>
</reference>
<dbReference type="PANTHER" id="PTHR43358:SF4">
    <property type="entry name" value="ALPHA_BETA HYDROLASE FOLD-1 DOMAIN-CONTAINING PROTEIN"/>
    <property type="match status" value="1"/>
</dbReference>
<dbReference type="Pfam" id="PF12146">
    <property type="entry name" value="Hydrolase_4"/>
    <property type="match status" value="1"/>
</dbReference>
<dbReference type="InterPro" id="IPR022742">
    <property type="entry name" value="Hydrolase_4"/>
</dbReference>
<dbReference type="InterPro" id="IPR052920">
    <property type="entry name" value="DNA-binding_regulatory"/>
</dbReference>
<dbReference type="Gene3D" id="3.40.50.1820">
    <property type="entry name" value="alpha/beta hydrolase"/>
    <property type="match status" value="1"/>
</dbReference>
<feature type="region of interest" description="Disordered" evidence="1">
    <location>
        <begin position="37"/>
        <end position="58"/>
    </location>
</feature>
<evidence type="ECO:0000256" key="1">
    <source>
        <dbReference type="SAM" id="MobiDB-lite"/>
    </source>
</evidence>
<gene>
    <name evidence="4" type="ORF">IAD31_06960</name>
</gene>
<feature type="compositionally biased region" description="Basic and acidic residues" evidence="1">
    <location>
        <begin position="49"/>
        <end position="58"/>
    </location>
</feature>
<name>A0A9D0YSQ2_9FIRM</name>
<reference evidence="4" key="1">
    <citation type="submission" date="2020-10" db="EMBL/GenBank/DDBJ databases">
        <authorList>
            <person name="Gilroy R."/>
        </authorList>
    </citation>
    <scope>NUCLEOTIDE SEQUENCE</scope>
    <source>
        <strain evidence="4">ChiGjej2B2-12916</strain>
    </source>
</reference>
<dbReference type="SUPFAM" id="SSF53474">
    <property type="entry name" value="alpha/beta-Hydrolases"/>
    <property type="match status" value="1"/>
</dbReference>